<dbReference type="PANTHER" id="PTHR13007:SF19">
    <property type="entry name" value="PRE-MRNA-SPLICING FACTOR 18"/>
    <property type="match status" value="1"/>
</dbReference>
<dbReference type="AlphaFoldDB" id="A0A9P8Q4F2"/>
<keyword evidence="6" id="KW-0508">mRNA splicing</keyword>
<dbReference type="Gene3D" id="1.20.940.10">
    <property type="entry name" value="Functional domain of the splicing factor Prp18"/>
    <property type="match status" value="1"/>
</dbReference>
<reference evidence="10" key="1">
    <citation type="journal article" date="2021" name="Open Biol.">
        <title>Shared evolutionary footprints suggest mitochondrial oxidative damage underlies multiple complex I losses in fungi.</title>
        <authorList>
            <person name="Schikora-Tamarit M.A."/>
            <person name="Marcet-Houben M."/>
            <person name="Nosek J."/>
            <person name="Gabaldon T."/>
        </authorList>
    </citation>
    <scope>NUCLEOTIDE SEQUENCE</scope>
    <source>
        <strain evidence="10">CBS2887</strain>
    </source>
</reference>
<sequence length="226" mass="26032">MASTKDISSLETSNKRPLDETETQSQPLKLAKTAENPHHPIFPDEQLIQVQETESLPSETQMKINKCIKTILKVWEHSIESSAAELSTLASKQDRLSLLTDTKISLFRLCVQLRKSTVSTSIQISLLTIFLHIQRFEFREATQSYMKLSIGNVAWPIGVVNVSIHSRSNQSRLHGKDEANIMISEETRRWITAIKRLITFMEENYKVNKVQYKDYVELLKKQDNEK</sequence>
<evidence type="ECO:0000256" key="1">
    <source>
        <dbReference type="ARBA" id="ARBA00004123"/>
    </source>
</evidence>
<evidence type="ECO:0000256" key="3">
    <source>
        <dbReference type="ARBA" id="ARBA00018242"/>
    </source>
</evidence>
<accession>A0A9P8Q4F2</accession>
<dbReference type="OrthoDB" id="10261918at2759"/>
<name>A0A9P8Q4F2_WICPI</name>
<dbReference type="GO" id="GO:0000350">
    <property type="term" value="P:generation of catalytic spliceosome for second transesterification step"/>
    <property type="evidence" value="ECO:0007669"/>
    <property type="project" value="TreeGrafter"/>
</dbReference>
<evidence type="ECO:0000259" key="9">
    <source>
        <dbReference type="Pfam" id="PF02840"/>
    </source>
</evidence>
<evidence type="ECO:0000313" key="11">
    <source>
        <dbReference type="Proteomes" id="UP000774326"/>
    </source>
</evidence>
<dbReference type="GO" id="GO:0046540">
    <property type="term" value="C:U4/U6 x U5 tri-snRNP complex"/>
    <property type="evidence" value="ECO:0007669"/>
    <property type="project" value="TreeGrafter"/>
</dbReference>
<gene>
    <name evidence="10" type="ORF">WICPIJ_004964</name>
</gene>
<reference evidence="10" key="2">
    <citation type="submission" date="2021-01" db="EMBL/GenBank/DDBJ databases">
        <authorList>
            <person name="Schikora-Tamarit M.A."/>
        </authorList>
    </citation>
    <scope>NUCLEOTIDE SEQUENCE</scope>
    <source>
        <strain evidence="10">CBS2887</strain>
    </source>
</reference>
<evidence type="ECO:0000256" key="6">
    <source>
        <dbReference type="ARBA" id="ARBA00023187"/>
    </source>
</evidence>
<dbReference type="InterPro" id="IPR039979">
    <property type="entry name" value="PRPF18"/>
</dbReference>
<dbReference type="GO" id="GO:0005682">
    <property type="term" value="C:U5 snRNP"/>
    <property type="evidence" value="ECO:0007669"/>
    <property type="project" value="TreeGrafter"/>
</dbReference>
<proteinExistence type="inferred from homology"/>
<dbReference type="Pfam" id="PF02840">
    <property type="entry name" value="Prp18"/>
    <property type="match status" value="1"/>
</dbReference>
<keyword evidence="7" id="KW-0539">Nucleus</keyword>
<dbReference type="InterPro" id="IPR004098">
    <property type="entry name" value="Prp18"/>
</dbReference>
<feature type="domain" description="Prp18" evidence="9">
    <location>
        <begin position="66"/>
        <end position="205"/>
    </location>
</feature>
<evidence type="ECO:0000256" key="8">
    <source>
        <dbReference type="SAM" id="MobiDB-lite"/>
    </source>
</evidence>
<protein>
    <recommendedName>
        <fullName evidence="3">Pre-mRNA-splicing factor 18</fullName>
    </recommendedName>
</protein>
<evidence type="ECO:0000256" key="7">
    <source>
        <dbReference type="ARBA" id="ARBA00023242"/>
    </source>
</evidence>
<organism evidence="10 11">
    <name type="scientific">Wickerhamomyces pijperi</name>
    <name type="common">Yeast</name>
    <name type="synonym">Pichia pijperi</name>
    <dbReference type="NCBI Taxonomy" id="599730"/>
    <lineage>
        <taxon>Eukaryota</taxon>
        <taxon>Fungi</taxon>
        <taxon>Dikarya</taxon>
        <taxon>Ascomycota</taxon>
        <taxon>Saccharomycotina</taxon>
        <taxon>Saccharomycetes</taxon>
        <taxon>Phaffomycetales</taxon>
        <taxon>Wickerhamomycetaceae</taxon>
        <taxon>Wickerhamomyces</taxon>
    </lineage>
</organism>
<comment type="subcellular location">
    <subcellularLocation>
        <location evidence="1">Nucleus</location>
    </subcellularLocation>
</comment>
<evidence type="ECO:0000313" key="10">
    <source>
        <dbReference type="EMBL" id="KAH3684062.1"/>
    </source>
</evidence>
<evidence type="ECO:0000256" key="5">
    <source>
        <dbReference type="ARBA" id="ARBA00022728"/>
    </source>
</evidence>
<evidence type="ECO:0000256" key="2">
    <source>
        <dbReference type="ARBA" id="ARBA00008137"/>
    </source>
</evidence>
<evidence type="ECO:0000256" key="4">
    <source>
        <dbReference type="ARBA" id="ARBA00022664"/>
    </source>
</evidence>
<keyword evidence="4" id="KW-0507">mRNA processing</keyword>
<dbReference type="PANTHER" id="PTHR13007">
    <property type="entry name" value="PRE-MRNA SPLICING FACTOR-RELATED"/>
    <property type="match status" value="1"/>
</dbReference>
<keyword evidence="11" id="KW-1185">Reference proteome</keyword>
<dbReference type="SUPFAM" id="SSF47938">
    <property type="entry name" value="Functional domain of the splicing factor Prp18"/>
    <property type="match status" value="1"/>
</dbReference>
<feature type="compositionally biased region" description="Polar residues" evidence="8">
    <location>
        <begin position="1"/>
        <end position="12"/>
    </location>
</feature>
<keyword evidence="5" id="KW-0747">Spliceosome</keyword>
<feature type="region of interest" description="Disordered" evidence="8">
    <location>
        <begin position="1"/>
        <end position="40"/>
    </location>
</feature>
<comment type="caution">
    <text evidence="10">The sequence shown here is derived from an EMBL/GenBank/DDBJ whole genome shotgun (WGS) entry which is preliminary data.</text>
</comment>
<comment type="similarity">
    <text evidence="2">Belongs to the PRP18 family.</text>
</comment>
<dbReference type="EMBL" id="JAEUBG010002791">
    <property type="protein sequence ID" value="KAH3684062.1"/>
    <property type="molecule type" value="Genomic_DNA"/>
</dbReference>
<dbReference type="Proteomes" id="UP000774326">
    <property type="component" value="Unassembled WGS sequence"/>
</dbReference>
<dbReference type="GO" id="GO:0071021">
    <property type="term" value="C:U2-type post-spliceosomal complex"/>
    <property type="evidence" value="ECO:0007669"/>
    <property type="project" value="TreeGrafter"/>
</dbReference>